<evidence type="ECO:0000313" key="3">
    <source>
        <dbReference type="Proteomes" id="UP000191901"/>
    </source>
</evidence>
<proteinExistence type="predicted"/>
<reference evidence="2 3" key="1">
    <citation type="journal article" date="2016" name="Biochim. Biophys. Acta">
        <title>Characterization of red-shifted phycobilisomes isolated from the chlorophyll f-containing cyanobacterium Halomicronema hongdechloris.</title>
        <authorList>
            <person name="Li Y."/>
            <person name="Lin Y."/>
            <person name="Garvey C.J."/>
            <person name="Birch D."/>
            <person name="Corkery R.W."/>
            <person name="Loughlin P.C."/>
            <person name="Scheer H."/>
            <person name="Willows R.D."/>
            <person name="Chen M."/>
        </authorList>
    </citation>
    <scope>NUCLEOTIDE SEQUENCE [LARGE SCALE GENOMIC DNA]</scope>
    <source>
        <strain evidence="2 3">C2206</strain>
    </source>
</reference>
<dbReference type="Gene3D" id="3.40.50.360">
    <property type="match status" value="1"/>
</dbReference>
<feature type="domain" description="NADPH-dependent FMN reductase-like" evidence="1">
    <location>
        <begin position="4"/>
        <end position="159"/>
    </location>
</feature>
<protein>
    <submittedName>
        <fullName evidence="2">NADPH-dependent quinone reductase ArsH</fullName>
        <ecNumber evidence="2">1.-.-.-</ecNumber>
    </submittedName>
</protein>
<name>A0A1Z3HVH9_9CYAN</name>
<keyword evidence="2" id="KW-0560">Oxidoreductase</keyword>
<dbReference type="PANTHER" id="PTHR30543">
    <property type="entry name" value="CHROMATE REDUCTASE"/>
    <property type="match status" value="1"/>
</dbReference>
<dbReference type="GO" id="GO:0005829">
    <property type="term" value="C:cytosol"/>
    <property type="evidence" value="ECO:0007669"/>
    <property type="project" value="TreeGrafter"/>
</dbReference>
<dbReference type="Proteomes" id="UP000191901">
    <property type="component" value="Chromosome"/>
</dbReference>
<dbReference type="SUPFAM" id="SSF52218">
    <property type="entry name" value="Flavoproteins"/>
    <property type="match status" value="1"/>
</dbReference>
<evidence type="ECO:0000259" key="1">
    <source>
        <dbReference type="Pfam" id="PF03358"/>
    </source>
</evidence>
<dbReference type="InterPro" id="IPR005025">
    <property type="entry name" value="FMN_Rdtase-like_dom"/>
</dbReference>
<keyword evidence="3" id="KW-1185">Reference proteome</keyword>
<dbReference type="InterPro" id="IPR029039">
    <property type="entry name" value="Flavoprotein-like_sf"/>
</dbReference>
<dbReference type="EC" id="1.-.-.-" evidence="2"/>
<dbReference type="GO" id="GO:0010181">
    <property type="term" value="F:FMN binding"/>
    <property type="evidence" value="ECO:0007669"/>
    <property type="project" value="TreeGrafter"/>
</dbReference>
<dbReference type="AlphaFoldDB" id="A0A1Z3HVH9"/>
<gene>
    <name evidence="2" type="primary">arsH</name>
    <name evidence="2" type="ORF">XM38_051220</name>
</gene>
<dbReference type="RefSeq" id="WP_080805355.1">
    <property type="nucleotide sequence ID" value="NZ_CP021983.2"/>
</dbReference>
<evidence type="ECO:0000313" key="2">
    <source>
        <dbReference type="EMBL" id="ASC74147.1"/>
    </source>
</evidence>
<dbReference type="GO" id="GO:0016491">
    <property type="term" value="F:oxidoreductase activity"/>
    <property type="evidence" value="ECO:0007669"/>
    <property type="project" value="UniProtKB-KW"/>
</dbReference>
<sequence>MTTPKLLAFAGSLRRDSFNKKLVKIAAAGAEAAGAKVTYVDLKDYPMPIYDQDWFDQHGFPESVLQLKGLMKDHHGFLIASPEYNSSISGALKNMIDWTSRPEEGEAPLSLTCFKGKTAAIMATSPGGLGGLRGLNHVRSILENIGVLVIPDQKAIPGAYQAFDEAGNLVDEKTHDAIASIAAKLADVTAKLQTA</sequence>
<dbReference type="STRING" id="1641165.XM38_01690"/>
<dbReference type="KEGG" id="hhg:XM38_051220"/>
<dbReference type="Pfam" id="PF03358">
    <property type="entry name" value="FMN_red"/>
    <property type="match status" value="1"/>
</dbReference>
<dbReference type="OrthoDB" id="9806724at2"/>
<dbReference type="InterPro" id="IPR050712">
    <property type="entry name" value="NAD(P)H-dep_reductase"/>
</dbReference>
<organism evidence="2 3">
    <name type="scientific">Halomicronema hongdechloris C2206</name>
    <dbReference type="NCBI Taxonomy" id="1641165"/>
    <lineage>
        <taxon>Bacteria</taxon>
        <taxon>Bacillati</taxon>
        <taxon>Cyanobacteriota</taxon>
        <taxon>Cyanophyceae</taxon>
        <taxon>Nodosilineales</taxon>
        <taxon>Nodosilineaceae</taxon>
        <taxon>Halomicronema</taxon>
    </lineage>
</organism>
<accession>A0A1Z3HVH9</accession>
<dbReference type="EMBL" id="CP021983">
    <property type="protein sequence ID" value="ASC74147.1"/>
    <property type="molecule type" value="Genomic_DNA"/>
</dbReference>
<dbReference type="PANTHER" id="PTHR30543:SF21">
    <property type="entry name" value="NAD(P)H-DEPENDENT FMN REDUCTASE LOT6"/>
    <property type="match status" value="1"/>
</dbReference>